<name>A0ABU3UC38_9ACTN</name>
<dbReference type="RefSeq" id="WP_164331885.1">
    <property type="nucleotide sequence ID" value="NZ_CP107955.1"/>
</dbReference>
<protein>
    <submittedName>
        <fullName evidence="1">Uncharacterized protein</fullName>
    </submittedName>
</protein>
<evidence type="ECO:0000313" key="1">
    <source>
        <dbReference type="EMBL" id="MDU8991403.1"/>
    </source>
</evidence>
<keyword evidence="2" id="KW-1185">Reference proteome</keyword>
<reference evidence="1 2" key="1">
    <citation type="submission" date="2023-02" db="EMBL/GenBank/DDBJ databases">
        <authorList>
            <person name="Maleckis M."/>
        </authorList>
    </citation>
    <scope>NUCLEOTIDE SEQUENCE [LARGE SCALE GENOMIC DNA]</scope>
    <source>
        <strain evidence="1 2">P8-A2</strain>
    </source>
</reference>
<proteinExistence type="predicted"/>
<accession>A0ABU3UC38</accession>
<evidence type="ECO:0000313" key="2">
    <source>
        <dbReference type="Proteomes" id="UP001257627"/>
    </source>
</evidence>
<dbReference type="Proteomes" id="UP001257627">
    <property type="component" value="Unassembled WGS sequence"/>
</dbReference>
<dbReference type="EMBL" id="JARAKF010000001">
    <property type="protein sequence ID" value="MDU8991403.1"/>
    <property type="molecule type" value="Genomic_DNA"/>
</dbReference>
<sequence length="45" mass="4909">MSSRATAGPRASPGRQGRPAELLYRVDDFKLVLSECLFSDGPLRS</sequence>
<gene>
    <name evidence="1" type="ORF">PU648_03145</name>
</gene>
<comment type="caution">
    <text evidence="1">The sequence shown here is derived from an EMBL/GenBank/DDBJ whole genome shotgun (WGS) entry which is preliminary data.</text>
</comment>
<organism evidence="1 2">
    <name type="scientific">Streptomyces mirabilis</name>
    <dbReference type="NCBI Taxonomy" id="68239"/>
    <lineage>
        <taxon>Bacteria</taxon>
        <taxon>Bacillati</taxon>
        <taxon>Actinomycetota</taxon>
        <taxon>Actinomycetes</taxon>
        <taxon>Kitasatosporales</taxon>
        <taxon>Streptomycetaceae</taxon>
        <taxon>Streptomyces</taxon>
    </lineage>
</organism>